<evidence type="ECO:0000256" key="1">
    <source>
        <dbReference type="ARBA" id="ARBA00006484"/>
    </source>
</evidence>
<reference evidence="2" key="1">
    <citation type="submission" date="2013-11" db="EMBL/GenBank/DDBJ databases">
        <title>Roles of 11-beta-Hydroxysteroid Dehydrogenase in Acipenser ruthenus Spermatogenesis.</title>
        <authorList>
            <person name="Wang W."/>
            <person name="Hu H.X."/>
            <person name="Zhu H."/>
            <person name="Dong Y."/>
            <person name="Tian Z.H."/>
            <person name="Dong T."/>
        </authorList>
    </citation>
    <scope>NUCLEOTIDE SEQUENCE</scope>
</reference>
<dbReference type="PANTHER" id="PTHR44279:SF2">
    <property type="entry name" value="HYDROXYSTEROID (11-BETA) DEHYDROGENASE 1-LIKE B-RELATED"/>
    <property type="match status" value="1"/>
</dbReference>
<comment type="similarity">
    <text evidence="1">Belongs to the short-chain dehydrogenases/reductases (SDR) family.</text>
</comment>
<dbReference type="EMBL" id="KF918452">
    <property type="protein sequence ID" value="AHJ59462.1"/>
    <property type="molecule type" value="mRNA"/>
</dbReference>
<organism evidence="2">
    <name type="scientific">Acipenser ruthenus</name>
    <name type="common">Sterlet sturgeon</name>
    <dbReference type="NCBI Taxonomy" id="7906"/>
    <lineage>
        <taxon>Eukaryota</taxon>
        <taxon>Metazoa</taxon>
        <taxon>Chordata</taxon>
        <taxon>Craniata</taxon>
        <taxon>Vertebrata</taxon>
        <taxon>Euteleostomi</taxon>
        <taxon>Actinopterygii</taxon>
        <taxon>Chondrostei</taxon>
        <taxon>Acipenseriformes</taxon>
        <taxon>Acipenseridae</taxon>
        <taxon>Acipenser</taxon>
    </lineage>
</organism>
<dbReference type="Gene3D" id="3.40.50.720">
    <property type="entry name" value="NAD(P)-binding Rossmann-like Domain"/>
    <property type="match status" value="1"/>
</dbReference>
<dbReference type="InterPro" id="IPR002347">
    <property type="entry name" value="SDR_fam"/>
</dbReference>
<dbReference type="AlphaFoldDB" id="W6HY32"/>
<dbReference type="GO" id="GO:0016491">
    <property type="term" value="F:oxidoreductase activity"/>
    <property type="evidence" value="ECO:0007669"/>
    <property type="project" value="TreeGrafter"/>
</dbReference>
<protein>
    <submittedName>
        <fullName evidence="2">11-beta-hydroxysteroid dehydrogenase short form</fullName>
    </submittedName>
</protein>
<dbReference type="Pfam" id="PF00106">
    <property type="entry name" value="adh_short"/>
    <property type="match status" value="1"/>
</dbReference>
<sequence length="143" mass="15565">MLPGVRKMLLAGTILSAGLVGYLWRDTFESDSLKGARVLVTGASTGIGEQMAYHYARFGAQVVITARRGAVLKQVAEKCLKLGAEKALYIAADMAEPTDPDRVIKFAAKSLGGLDYLVLNHIGPSPFQMWNGDVDHARWLMQE</sequence>
<dbReference type="PANTHER" id="PTHR44279">
    <property type="entry name" value="HYDROXYSTEROID (11-BETA) DEHYDROGENASE 1-LIKE B-RELATED"/>
    <property type="match status" value="1"/>
</dbReference>
<name>W6HY32_ACIRT</name>
<proteinExistence type="evidence at transcript level"/>
<accession>W6HY32</accession>
<evidence type="ECO:0000313" key="2">
    <source>
        <dbReference type="EMBL" id="AHJ59462.1"/>
    </source>
</evidence>
<dbReference type="SUPFAM" id="SSF51735">
    <property type="entry name" value="NAD(P)-binding Rossmann-fold domains"/>
    <property type="match status" value="1"/>
</dbReference>
<dbReference type="InterPro" id="IPR036291">
    <property type="entry name" value="NAD(P)-bd_dom_sf"/>
</dbReference>
<dbReference type="InterPro" id="IPR051253">
    <property type="entry name" value="11-beta-HSD"/>
</dbReference>